<evidence type="ECO:0000313" key="5">
    <source>
        <dbReference type="Proteomes" id="UP001596990"/>
    </source>
</evidence>
<sequence length="139" mass="14723">MLKKFRKLCKNEKGFTLIELLAVIVILGIIAAIAVPAIGNVISNSEDDAHDANAITLLEAARLAHVSGETLVDISESDVDGYTMASLELAGYLDSIPTDPSTGSPYTIGYVEVTGNPSDFTVTLDTYVTGETKSDLTNN</sequence>
<comment type="caution">
    <text evidence="4">The sequence shown here is derived from an EMBL/GenBank/DDBJ whole genome shotgun (WGS) entry which is preliminary data.</text>
</comment>
<dbReference type="Proteomes" id="UP001596990">
    <property type="component" value="Unassembled WGS sequence"/>
</dbReference>
<dbReference type="InterPro" id="IPR045584">
    <property type="entry name" value="Pilin-like"/>
</dbReference>
<reference evidence="5" key="1">
    <citation type="journal article" date="2019" name="Int. J. Syst. Evol. Microbiol.">
        <title>The Global Catalogue of Microorganisms (GCM) 10K type strain sequencing project: providing services to taxonomists for standard genome sequencing and annotation.</title>
        <authorList>
            <consortium name="The Broad Institute Genomics Platform"/>
            <consortium name="The Broad Institute Genome Sequencing Center for Infectious Disease"/>
            <person name="Wu L."/>
            <person name="Ma J."/>
        </authorList>
    </citation>
    <scope>NUCLEOTIDE SEQUENCE [LARGE SCALE GENOMIC DNA]</scope>
    <source>
        <strain evidence="5">CCUG 56607</strain>
    </source>
</reference>
<keyword evidence="2" id="KW-0178">Competence</keyword>
<dbReference type="Pfam" id="PF07963">
    <property type="entry name" value="N_methyl"/>
    <property type="match status" value="1"/>
</dbReference>
<evidence type="ECO:0000313" key="4">
    <source>
        <dbReference type="EMBL" id="MFD1018915.1"/>
    </source>
</evidence>
<dbReference type="EMBL" id="JBHTKL010000001">
    <property type="protein sequence ID" value="MFD1018915.1"/>
    <property type="molecule type" value="Genomic_DNA"/>
</dbReference>
<dbReference type="PROSITE" id="PS00409">
    <property type="entry name" value="PROKAR_NTER_METHYL"/>
    <property type="match status" value="1"/>
</dbReference>
<accession>A0ABW3KZ11</accession>
<organism evidence="4 5">
    <name type="scientific">Thalassobacillus hwangdonensis</name>
    <dbReference type="NCBI Taxonomy" id="546108"/>
    <lineage>
        <taxon>Bacteria</taxon>
        <taxon>Bacillati</taxon>
        <taxon>Bacillota</taxon>
        <taxon>Bacilli</taxon>
        <taxon>Bacillales</taxon>
        <taxon>Bacillaceae</taxon>
        <taxon>Thalassobacillus</taxon>
    </lineage>
</organism>
<gene>
    <name evidence="4" type="ORF">ACFQ2J_06855</name>
</gene>
<dbReference type="SUPFAM" id="SSF54523">
    <property type="entry name" value="Pili subunits"/>
    <property type="match status" value="1"/>
</dbReference>
<keyword evidence="5" id="KW-1185">Reference proteome</keyword>
<feature type="transmembrane region" description="Helical" evidence="3">
    <location>
        <begin position="20"/>
        <end position="39"/>
    </location>
</feature>
<dbReference type="InterPro" id="IPR012902">
    <property type="entry name" value="N_methyl_site"/>
</dbReference>
<evidence type="ECO:0000256" key="2">
    <source>
        <dbReference type="ARBA" id="ARBA00023287"/>
    </source>
</evidence>
<evidence type="ECO:0000256" key="3">
    <source>
        <dbReference type="SAM" id="Phobius"/>
    </source>
</evidence>
<keyword evidence="3" id="KW-1133">Transmembrane helix</keyword>
<evidence type="ECO:0000256" key="1">
    <source>
        <dbReference type="ARBA" id="ARBA00004241"/>
    </source>
</evidence>
<keyword evidence="3" id="KW-0812">Transmembrane</keyword>
<comment type="subcellular location">
    <subcellularLocation>
        <location evidence="1">Cell surface</location>
    </subcellularLocation>
</comment>
<name>A0ABW3KZ11_9BACI</name>
<dbReference type="RefSeq" id="WP_386057777.1">
    <property type="nucleotide sequence ID" value="NZ_JBHTKL010000001.1"/>
</dbReference>
<dbReference type="NCBIfam" id="TIGR02532">
    <property type="entry name" value="IV_pilin_GFxxxE"/>
    <property type="match status" value="1"/>
</dbReference>
<dbReference type="Gene3D" id="3.30.700.10">
    <property type="entry name" value="Glycoprotein, Type 4 Pilin"/>
    <property type="match status" value="1"/>
</dbReference>
<keyword evidence="3" id="KW-0472">Membrane</keyword>
<proteinExistence type="predicted"/>
<protein>
    <submittedName>
        <fullName evidence="4">Prepilin-type N-terminal cleavage/methylation domain-containing protein</fullName>
    </submittedName>
</protein>